<evidence type="ECO:0000313" key="3">
    <source>
        <dbReference type="Proteomes" id="UP000663841"/>
    </source>
</evidence>
<dbReference type="Proteomes" id="UP000663841">
    <property type="component" value="Unassembled WGS sequence"/>
</dbReference>
<dbReference type="AlphaFoldDB" id="A0A8H3AQB6"/>
<dbReference type="PANTHER" id="PTHR36156">
    <property type="entry name" value="SLR2101 PROTEIN"/>
    <property type="match status" value="1"/>
</dbReference>
<gene>
    <name evidence="2" type="ORF">RDB_LOCUS72511</name>
</gene>
<dbReference type="CDD" id="cd02231">
    <property type="entry name" value="cupin_BLL6423-like"/>
    <property type="match status" value="1"/>
</dbReference>
<proteinExistence type="predicted"/>
<dbReference type="Pfam" id="PF07883">
    <property type="entry name" value="Cupin_2"/>
    <property type="match status" value="1"/>
</dbReference>
<organism evidence="2 3">
    <name type="scientific">Rhizoctonia solani</name>
    <dbReference type="NCBI Taxonomy" id="456999"/>
    <lineage>
        <taxon>Eukaryota</taxon>
        <taxon>Fungi</taxon>
        <taxon>Dikarya</taxon>
        <taxon>Basidiomycota</taxon>
        <taxon>Agaricomycotina</taxon>
        <taxon>Agaricomycetes</taxon>
        <taxon>Cantharellales</taxon>
        <taxon>Ceratobasidiaceae</taxon>
        <taxon>Rhizoctonia</taxon>
    </lineage>
</organism>
<accession>A0A8H3AQB6</accession>
<evidence type="ECO:0000313" key="2">
    <source>
        <dbReference type="EMBL" id="CAE6433086.1"/>
    </source>
</evidence>
<name>A0A8H3AQB6_9AGAM</name>
<dbReference type="InterPro" id="IPR013096">
    <property type="entry name" value="Cupin_2"/>
</dbReference>
<comment type="caution">
    <text evidence="2">The sequence shown here is derived from an EMBL/GenBank/DDBJ whole genome shotgun (WGS) entry which is preliminary data.</text>
</comment>
<dbReference type="InterPro" id="IPR011051">
    <property type="entry name" value="RmlC_Cupin_sf"/>
</dbReference>
<evidence type="ECO:0000259" key="1">
    <source>
        <dbReference type="Pfam" id="PF07883"/>
    </source>
</evidence>
<dbReference type="EMBL" id="CAJMWW010000086">
    <property type="protein sequence ID" value="CAE6433086.1"/>
    <property type="molecule type" value="Genomic_DNA"/>
</dbReference>
<sequence length="222" mass="24121">MHLGFMVPNRAAIALVIKSPDAKGSTFFPKNTLWMIRIQFEQPHMAPPDVTNLTPLPNPRRVVTANNASTGIGEVLFNDAPQTTIGFNGILREAAIWTTSQSPADNSSREDAALKPVEGLVSLGGTNCRVTDLGPGQASPMHRTNSIDYNIIISGRAVHVLEDGSEQEVGPGDVVVQRGTNHRWENRTNDWVRWVSVLVEATPVEVNGKVLGPYTEGVDEHP</sequence>
<reference evidence="2" key="1">
    <citation type="submission" date="2021-01" db="EMBL/GenBank/DDBJ databases">
        <authorList>
            <person name="Kaushik A."/>
        </authorList>
    </citation>
    <scope>NUCLEOTIDE SEQUENCE</scope>
    <source>
        <strain evidence="2">AG3-T5</strain>
    </source>
</reference>
<protein>
    <recommendedName>
        <fullName evidence="1">Cupin type-2 domain-containing protein</fullName>
    </recommendedName>
</protein>
<dbReference type="Gene3D" id="2.60.120.10">
    <property type="entry name" value="Jelly Rolls"/>
    <property type="match status" value="1"/>
</dbReference>
<dbReference type="SUPFAM" id="SSF51182">
    <property type="entry name" value="RmlC-like cupins"/>
    <property type="match status" value="1"/>
</dbReference>
<dbReference type="PANTHER" id="PTHR36156:SF2">
    <property type="entry name" value="CUPIN TYPE-2 DOMAIN-CONTAINING PROTEIN"/>
    <property type="match status" value="1"/>
</dbReference>
<dbReference type="InterPro" id="IPR047142">
    <property type="entry name" value="OryJ/VirC-like"/>
</dbReference>
<dbReference type="InterPro" id="IPR014710">
    <property type="entry name" value="RmlC-like_jellyroll"/>
</dbReference>
<feature type="domain" description="Cupin type-2" evidence="1">
    <location>
        <begin position="131"/>
        <end position="197"/>
    </location>
</feature>